<feature type="compositionally biased region" description="Polar residues" evidence="1">
    <location>
        <begin position="357"/>
        <end position="371"/>
    </location>
</feature>
<name>A0A194WBD6_CYTMA</name>
<protein>
    <recommendedName>
        <fullName evidence="2">LsmAD domain-containing protein</fullName>
    </recommendedName>
</protein>
<dbReference type="SMART" id="SM01272">
    <property type="entry name" value="LsmAD"/>
    <property type="match status" value="1"/>
</dbReference>
<dbReference type="OrthoDB" id="2275718at2759"/>
<dbReference type="Proteomes" id="UP000078559">
    <property type="component" value="Chromosome 11"/>
</dbReference>
<feature type="compositionally biased region" description="Low complexity" evidence="1">
    <location>
        <begin position="577"/>
        <end position="599"/>
    </location>
</feature>
<feature type="compositionally biased region" description="Basic and acidic residues" evidence="1">
    <location>
        <begin position="207"/>
        <end position="216"/>
    </location>
</feature>
<evidence type="ECO:0000259" key="2">
    <source>
        <dbReference type="SMART" id="SM01272"/>
    </source>
</evidence>
<feature type="compositionally biased region" description="Low complexity" evidence="1">
    <location>
        <begin position="335"/>
        <end position="345"/>
    </location>
</feature>
<feature type="compositionally biased region" description="Basic and acidic residues" evidence="1">
    <location>
        <begin position="396"/>
        <end position="414"/>
    </location>
</feature>
<evidence type="ECO:0000313" key="4">
    <source>
        <dbReference type="Proteomes" id="UP000078559"/>
    </source>
</evidence>
<evidence type="ECO:0000313" key="3">
    <source>
        <dbReference type="EMBL" id="KUI73662.1"/>
    </source>
</evidence>
<organism evidence="3 4">
    <name type="scientific">Cytospora mali</name>
    <name type="common">Apple Valsa canker fungus</name>
    <name type="synonym">Valsa mali</name>
    <dbReference type="NCBI Taxonomy" id="578113"/>
    <lineage>
        <taxon>Eukaryota</taxon>
        <taxon>Fungi</taxon>
        <taxon>Dikarya</taxon>
        <taxon>Ascomycota</taxon>
        <taxon>Pezizomycotina</taxon>
        <taxon>Sordariomycetes</taxon>
        <taxon>Sordariomycetidae</taxon>
        <taxon>Diaporthales</taxon>
        <taxon>Cytosporaceae</taxon>
        <taxon>Cytospora</taxon>
    </lineage>
</organism>
<feature type="compositionally biased region" description="Basic and acidic residues" evidence="1">
    <location>
        <begin position="226"/>
        <end position="235"/>
    </location>
</feature>
<gene>
    <name evidence="3" type="ORF">VM1G_09576</name>
</gene>
<feature type="compositionally biased region" description="Low complexity" evidence="1">
    <location>
        <begin position="182"/>
        <end position="192"/>
    </location>
</feature>
<dbReference type="EMBL" id="CM003108">
    <property type="protein sequence ID" value="KUI73662.1"/>
    <property type="molecule type" value="Genomic_DNA"/>
</dbReference>
<feature type="region of interest" description="Disordered" evidence="1">
    <location>
        <begin position="180"/>
        <end position="238"/>
    </location>
</feature>
<feature type="compositionally biased region" description="Polar residues" evidence="1">
    <location>
        <begin position="1"/>
        <end position="36"/>
    </location>
</feature>
<reference evidence="3" key="1">
    <citation type="submission" date="2014-12" db="EMBL/GenBank/DDBJ databases">
        <title>Genome Sequence of Valsa Canker Pathogens Uncovers a Specific Adaption of Colonization on Woody Bark.</title>
        <authorList>
            <person name="Yin Z."/>
            <person name="Liu H."/>
            <person name="Gao X."/>
            <person name="Li Z."/>
            <person name="Song N."/>
            <person name="Ke X."/>
            <person name="Dai Q."/>
            <person name="Wu Y."/>
            <person name="Sun Y."/>
            <person name="Xu J.-R."/>
            <person name="Kang Z.K."/>
            <person name="Wang L."/>
            <person name="Huang L."/>
        </authorList>
    </citation>
    <scope>NUCLEOTIDE SEQUENCE [LARGE SCALE GENOMIC DNA]</scope>
    <source>
        <strain evidence="3">03-8</strain>
    </source>
</reference>
<feature type="domain" description="LsmAD" evidence="2">
    <location>
        <begin position="246"/>
        <end position="320"/>
    </location>
</feature>
<dbReference type="GO" id="GO:0003729">
    <property type="term" value="F:mRNA binding"/>
    <property type="evidence" value="ECO:0007669"/>
    <property type="project" value="TreeGrafter"/>
</dbReference>
<feature type="region of interest" description="Disordered" evidence="1">
    <location>
        <begin position="1"/>
        <end position="102"/>
    </location>
</feature>
<feature type="region of interest" description="Disordered" evidence="1">
    <location>
        <begin position="987"/>
        <end position="1126"/>
    </location>
</feature>
<feature type="region of interest" description="Disordered" evidence="1">
    <location>
        <begin position="527"/>
        <end position="743"/>
    </location>
</feature>
<feature type="compositionally biased region" description="Pro residues" evidence="1">
    <location>
        <begin position="995"/>
        <end position="1018"/>
    </location>
</feature>
<dbReference type="AlphaFoldDB" id="A0A194WBD6"/>
<feature type="region of interest" description="Disordered" evidence="1">
    <location>
        <begin position="150"/>
        <end position="169"/>
    </location>
</feature>
<dbReference type="InterPro" id="IPR009604">
    <property type="entry name" value="LsmAD_domain"/>
</dbReference>
<feature type="compositionally biased region" description="Polar residues" evidence="1">
    <location>
        <begin position="616"/>
        <end position="628"/>
    </location>
</feature>
<accession>A0A194WBD6</accession>
<feature type="compositionally biased region" description="Polar residues" evidence="1">
    <location>
        <begin position="56"/>
        <end position="98"/>
    </location>
</feature>
<feature type="compositionally biased region" description="Polar residues" evidence="1">
    <location>
        <begin position="725"/>
        <end position="743"/>
    </location>
</feature>
<feature type="region of interest" description="Disordered" evidence="1">
    <location>
        <begin position="303"/>
        <end position="465"/>
    </location>
</feature>
<feature type="compositionally biased region" description="Polar residues" evidence="1">
    <location>
        <begin position="1026"/>
        <end position="1035"/>
    </location>
</feature>
<keyword evidence="4" id="KW-1185">Reference proteome</keyword>
<proteinExistence type="predicted"/>
<dbReference type="InterPro" id="IPR045117">
    <property type="entry name" value="ATXN2-like"/>
</dbReference>
<dbReference type="GO" id="GO:0034063">
    <property type="term" value="P:stress granule assembly"/>
    <property type="evidence" value="ECO:0007669"/>
    <property type="project" value="TreeGrafter"/>
</dbReference>
<feature type="compositionally biased region" description="Polar residues" evidence="1">
    <location>
        <begin position="651"/>
        <end position="661"/>
    </location>
</feature>
<feature type="compositionally biased region" description="Polar residues" evidence="1">
    <location>
        <begin position="1068"/>
        <end position="1080"/>
    </location>
</feature>
<feature type="compositionally biased region" description="Polar residues" evidence="1">
    <location>
        <begin position="193"/>
        <end position="202"/>
    </location>
</feature>
<evidence type="ECO:0000256" key="1">
    <source>
        <dbReference type="SAM" id="MobiDB-lite"/>
    </source>
</evidence>
<feature type="compositionally biased region" description="Basic and acidic residues" evidence="1">
    <location>
        <begin position="538"/>
        <end position="563"/>
    </location>
</feature>
<dbReference type="GO" id="GO:0010494">
    <property type="term" value="C:cytoplasmic stress granule"/>
    <property type="evidence" value="ECO:0007669"/>
    <property type="project" value="TreeGrafter"/>
</dbReference>
<feature type="compositionally biased region" description="Low complexity" evidence="1">
    <location>
        <begin position="433"/>
        <end position="452"/>
    </location>
</feature>
<dbReference type="PANTHER" id="PTHR12854">
    <property type="entry name" value="ATAXIN 2-RELATED"/>
    <property type="match status" value="1"/>
</dbReference>
<sequence length="1126" mass="121410">MDEKGSTTTSSKQPVKSSSITQSSVPDSSGPTTVITGTRPLYSSKLGSTKAKAPESISSSPTTRQSPVPQQRAWTTANPKITGRSNSPQQRSSFNSPANKPPVLTSFFDRVREGQRIQITVDTGAEFEGIYANNPANSPSCQLRMVQQKKSGSADAMNGSNKRSQPTMSFARNSITDARVLGGNQNNRNGNRASFQTDSSISGGRFGEQRELKRWQPDAPEDTDGSLEKSTDNRPWDQFAVNEEKFGLKTDYDESIYTTTIDRSAPSYKARMANADRLARQIERSAPASSHVAEERIMDYIGGADGGLDEEDKYSGVKRQDFPPLSSQNPNKYTPPARRAPAAHATVKGAPVDPAIISSQLRAQPNKQTSPKPDETKGAPSASSKGPAVGNNETKAATESKGDAKLAASKEEAKPVQTTEKSLSDSKPTEKSASTLRPAAAAAAGRTVSPAAKENAKPTSTTIEQNVLLSFKNFASKERQVAEKARSSKAKADKEVKLIELKKFADNFKLGTPVPSDLIGIIAKDPKKQQEIQAKAMKNAEELRRTKEEQKVTTTSSKEKDTVTAKLGQTKPSAEQAATSTSAGAPTTTAGGAARAGTAQQHTNAAAGGHNRHPGNRQSYAPGYQQQFRGDRSGGQNMPRHGQQPGHLSQRLRSAEQQRMSQPPPHHMPPDLRMPPTGPANAMGPPFAARHGALPPNHMGPGPRLNPNTQEFRPNAQPFYPTGPSAASSPRSALNNVESHGTSTPVTVPVIKRKVKTVDVKKCFILSHVQSIKPPQTGNNRAWEENGGLRPPFDTMPTWKQVRVEDKQDKMSYKQLFERPPPYVGAMATPNPAPVVPHMPHQHQLPFHLQQGAHNVGPRQSPHMPPMQMHAGQPGHVPHMPFNNGDDATRMMHSNSAQSYASPRPGQVPMAYPNAINSPAHMQYSQPIMPGYMGPGAPQMTPQMRNFPQNPQYMPQQHGQMGGPMMMGPQYMAAPSPMMQGGPQMQMYPGAHPQFVPPGPVPPQAMPGPNGYPSPGRPAAPMMAHQGSQQGQNMYAMSPGTMPPYQQPVFAPQQPGQMGNMRVHGNPGPQQLGTSPQQMHQYGPPQHRGNNYGGKNFQGPHQGPSLNHAGPAGPQTRTTESQDESK</sequence>
<feature type="compositionally biased region" description="Pro residues" evidence="1">
    <location>
        <begin position="662"/>
        <end position="678"/>
    </location>
</feature>
<dbReference type="PANTHER" id="PTHR12854:SF7">
    <property type="entry name" value="ATAXIN-2 HOMOLOG"/>
    <property type="match status" value="1"/>
</dbReference>
<dbReference type="Pfam" id="PF06741">
    <property type="entry name" value="LsmAD"/>
    <property type="match status" value="1"/>
</dbReference>
<feature type="compositionally biased region" description="Polar residues" evidence="1">
    <location>
        <begin position="158"/>
        <end position="169"/>
    </location>
</feature>